<reference evidence="8" key="1">
    <citation type="submission" date="2019-10" db="EMBL/GenBank/DDBJ databases">
        <authorList>
            <consortium name="DOE Joint Genome Institute"/>
            <person name="Kuo A."/>
            <person name="Miyauchi S."/>
            <person name="Kiss E."/>
            <person name="Drula E."/>
            <person name="Kohler A."/>
            <person name="Sanchez-Garcia M."/>
            <person name="Andreopoulos B."/>
            <person name="Barry K.W."/>
            <person name="Bonito G."/>
            <person name="Buee M."/>
            <person name="Carver A."/>
            <person name="Chen C."/>
            <person name="Cichocki N."/>
            <person name="Clum A."/>
            <person name="Culley D."/>
            <person name="Crous P.W."/>
            <person name="Fauchery L."/>
            <person name="Girlanda M."/>
            <person name="Hayes R."/>
            <person name="Keri Z."/>
            <person name="LaButti K."/>
            <person name="Lipzen A."/>
            <person name="Lombard V."/>
            <person name="Magnuson J."/>
            <person name="Maillard F."/>
            <person name="Morin E."/>
            <person name="Murat C."/>
            <person name="Nolan M."/>
            <person name="Ohm R."/>
            <person name="Pangilinan J."/>
            <person name="Pereira M."/>
            <person name="Perotto S."/>
            <person name="Peter M."/>
            <person name="Riley R."/>
            <person name="Sitrit Y."/>
            <person name="Stielow B."/>
            <person name="Szollosi G."/>
            <person name="Zifcakova L."/>
            <person name="Stursova M."/>
            <person name="Spatafora J.W."/>
            <person name="Tedersoo L."/>
            <person name="Vaario L.-M."/>
            <person name="Yamada A."/>
            <person name="Yan M."/>
            <person name="Wang P."/>
            <person name="Xu J."/>
            <person name="Bruns T."/>
            <person name="Baldrian P."/>
            <person name="Vilgalys R."/>
            <person name="Henrissat B."/>
            <person name="Grigoriev I.V."/>
            <person name="Hibbett D."/>
            <person name="Nagy L.G."/>
            <person name="Martin F.M."/>
        </authorList>
    </citation>
    <scope>NUCLEOTIDE SEQUENCE</scope>
    <source>
        <strain evidence="8">Prilba</strain>
    </source>
</reference>
<evidence type="ECO:0000256" key="1">
    <source>
        <dbReference type="ARBA" id="ARBA00000885"/>
    </source>
</evidence>
<dbReference type="GO" id="GO:0000209">
    <property type="term" value="P:protein polyubiquitination"/>
    <property type="evidence" value="ECO:0007669"/>
    <property type="project" value="InterPro"/>
</dbReference>
<dbReference type="EMBL" id="WHVB01000040">
    <property type="protein sequence ID" value="KAF8466560.1"/>
    <property type="molecule type" value="Genomic_DNA"/>
</dbReference>
<dbReference type="Gene3D" id="3.30.2410.10">
    <property type="entry name" value="Hect, E3 ligase catalytic domain"/>
    <property type="match status" value="1"/>
</dbReference>
<keyword evidence="9" id="KW-1185">Reference proteome</keyword>
<comment type="catalytic activity">
    <reaction evidence="1">
        <text>S-ubiquitinyl-[E2 ubiquitin-conjugating enzyme]-L-cysteine + [acceptor protein]-L-lysine = [E2 ubiquitin-conjugating enzyme]-L-cysteine + N(6)-ubiquitinyl-[acceptor protein]-L-lysine.</text>
        <dbReference type="EC" id="2.3.2.26"/>
    </reaction>
</comment>
<feature type="region of interest" description="Disordered" evidence="6">
    <location>
        <begin position="331"/>
        <end position="359"/>
    </location>
</feature>
<evidence type="ECO:0000256" key="6">
    <source>
        <dbReference type="SAM" id="MobiDB-lite"/>
    </source>
</evidence>
<dbReference type="PANTHER" id="PTHR45700">
    <property type="entry name" value="UBIQUITIN-PROTEIN LIGASE E3C"/>
    <property type="match status" value="1"/>
</dbReference>
<proteinExistence type="predicted"/>
<dbReference type="AlphaFoldDB" id="A0A9P5MQH1"/>
<dbReference type="GO" id="GO:0006511">
    <property type="term" value="P:ubiquitin-dependent protein catabolic process"/>
    <property type="evidence" value="ECO:0007669"/>
    <property type="project" value="TreeGrafter"/>
</dbReference>
<dbReference type="FunFam" id="3.30.2410.10:FF:000011">
    <property type="entry name" value="Putative Ubiquitin-protein ligase E3C"/>
    <property type="match status" value="1"/>
</dbReference>
<comment type="caution">
    <text evidence="8">The sequence shown here is derived from an EMBL/GenBank/DDBJ whole genome shotgun (WGS) entry which is preliminary data.</text>
</comment>
<dbReference type="InterPro" id="IPR044611">
    <property type="entry name" value="E3A/B/C-like"/>
</dbReference>
<dbReference type="EC" id="2.3.2.26" evidence="2"/>
<accession>A0A9P5MQH1</accession>
<feature type="active site" description="Glycyl thioester intermediate" evidence="5">
    <location>
        <position position="975"/>
    </location>
</feature>
<dbReference type="GO" id="GO:0061630">
    <property type="term" value="F:ubiquitin protein ligase activity"/>
    <property type="evidence" value="ECO:0007669"/>
    <property type="project" value="UniProtKB-EC"/>
</dbReference>
<name>A0A9P5MQH1_9AGAM</name>
<dbReference type="Pfam" id="PF00632">
    <property type="entry name" value="HECT"/>
    <property type="match status" value="1"/>
</dbReference>
<evidence type="ECO:0000313" key="8">
    <source>
        <dbReference type="EMBL" id="KAF8466560.1"/>
    </source>
</evidence>
<dbReference type="Proteomes" id="UP000759537">
    <property type="component" value="Unassembled WGS sequence"/>
</dbReference>
<keyword evidence="4 5" id="KW-0833">Ubl conjugation pathway</keyword>
<evidence type="ECO:0000313" key="9">
    <source>
        <dbReference type="Proteomes" id="UP000759537"/>
    </source>
</evidence>
<organism evidence="8 9">
    <name type="scientific">Russula ochroleuca</name>
    <dbReference type="NCBI Taxonomy" id="152965"/>
    <lineage>
        <taxon>Eukaryota</taxon>
        <taxon>Fungi</taxon>
        <taxon>Dikarya</taxon>
        <taxon>Basidiomycota</taxon>
        <taxon>Agaricomycotina</taxon>
        <taxon>Agaricomycetes</taxon>
        <taxon>Russulales</taxon>
        <taxon>Russulaceae</taxon>
        <taxon>Russula</taxon>
    </lineage>
</organism>
<dbReference type="SUPFAM" id="SSF56204">
    <property type="entry name" value="Hect, E3 ligase catalytic domain"/>
    <property type="match status" value="1"/>
</dbReference>
<dbReference type="InterPro" id="IPR035983">
    <property type="entry name" value="Hect_E3_ubiquitin_ligase"/>
</dbReference>
<sequence>MLPFAQEKRRKINLGGATSVASQTDILHSAKARRSEREENRRRHESALCIQSRWRSFQQFRVVKRILAEMFQEDVLGLNGMRALVLIGNNDQLLAQWSESVIRAGDGWSLQYVSGSDMEHWLVLVRQMVVLLLISVANSPRAPASLNHLQILDKFLSPTSNAQALGACAEDLRINISNYLLRRRLYPLLAKALGNIPVDEKGSPSIPLLVPLLTHPLRTFGPSHSDSFLEAYTSLFQHILTLPLIPNRFPLTSLTQFSANLPLAAAFVLSPSISRLISVLGVEERVNLLANIAAFAPPRYTTLPSTSLTTLLNLLAAVMRSLPTGVLGPNPSAAAGKQVAESESDSDSEDPAHISPANRVPLPRLDERTLKRLQTLPTPTHINSLIHATQSHTMSRIALCDFLFALCIVWPLRSDSVLSTAVVSTSGGFVRELYRGYVRSSPLGKEVGLITLLDPANADTWLPLLFLTDLYTHSLLTMGDDEFFSGLDAPARANAPRNPLSLDEIISLSRKLLNISFTLFWREGQIGVQSGVVPGLNVKWESVTRKVTRFLQAVHARDSRRPFTPPGHWLVNEHIDIASFAEAAIVEEQQFVRPDGVRSFSRRTIADLSPRLGVLNNIPFAIPFEARVNIFRAFIRNDKHSIGADTRSFFRRTRTTVRRGHVAEDGFDKLADADLKHPIEITFIDQFGEKEMGIDGGGVFKEFFTDLSKEVFDSDRGLWLVNKKNELYPNHGSYATQPHSLNWYRFIGRILGKALYESILVDVAFAGFFLAKWLGRQSFLDDLASLDPDLYQGLIFLKHYPGNPEELSLNFTIVDEEFGVTRTIDLKPNGSNVPVTRDNKLEYILRVSHYRLTKQIKEQSTAFFEGLSDMIDPKWLRMFNQQELQVLLGGVNTPIDLNDLQKNTNYGGLYDDKEPTILAFWRVVEGFDSEQRRALLRFVTSVGRPPLLGFSGLVPKFCIRDGGEDENRLPSSSTCVNLLKLPRYKSERVLRQKLLQAIYSGAGFDLS</sequence>
<protein>
    <recommendedName>
        <fullName evidence="2">HECT-type E3 ubiquitin transferase</fullName>
        <ecNumber evidence="2">2.3.2.26</ecNumber>
    </recommendedName>
</protein>
<evidence type="ECO:0000256" key="5">
    <source>
        <dbReference type="PROSITE-ProRule" id="PRU00104"/>
    </source>
</evidence>
<dbReference type="FunFam" id="3.30.2160.10:FF:000002">
    <property type="entry name" value="Putative Ubiquitin-protein ligase E3C"/>
    <property type="match status" value="1"/>
</dbReference>
<feature type="domain" description="HECT" evidence="7">
    <location>
        <begin position="671"/>
        <end position="1007"/>
    </location>
</feature>
<gene>
    <name evidence="8" type="ORF">DFH94DRAFT_780566</name>
</gene>
<dbReference type="Gene3D" id="3.30.2160.10">
    <property type="entry name" value="Hect, E3 ligase catalytic domain"/>
    <property type="match status" value="1"/>
</dbReference>
<dbReference type="CDD" id="cd00078">
    <property type="entry name" value="HECTc"/>
    <property type="match status" value="1"/>
</dbReference>
<dbReference type="InterPro" id="IPR000569">
    <property type="entry name" value="HECT_dom"/>
</dbReference>
<reference evidence="8" key="2">
    <citation type="journal article" date="2020" name="Nat. Commun.">
        <title>Large-scale genome sequencing of mycorrhizal fungi provides insights into the early evolution of symbiotic traits.</title>
        <authorList>
            <person name="Miyauchi S."/>
            <person name="Kiss E."/>
            <person name="Kuo A."/>
            <person name="Drula E."/>
            <person name="Kohler A."/>
            <person name="Sanchez-Garcia M."/>
            <person name="Morin E."/>
            <person name="Andreopoulos B."/>
            <person name="Barry K.W."/>
            <person name="Bonito G."/>
            <person name="Buee M."/>
            <person name="Carver A."/>
            <person name="Chen C."/>
            <person name="Cichocki N."/>
            <person name="Clum A."/>
            <person name="Culley D."/>
            <person name="Crous P.W."/>
            <person name="Fauchery L."/>
            <person name="Girlanda M."/>
            <person name="Hayes R.D."/>
            <person name="Keri Z."/>
            <person name="LaButti K."/>
            <person name="Lipzen A."/>
            <person name="Lombard V."/>
            <person name="Magnuson J."/>
            <person name="Maillard F."/>
            <person name="Murat C."/>
            <person name="Nolan M."/>
            <person name="Ohm R.A."/>
            <person name="Pangilinan J."/>
            <person name="Pereira M.F."/>
            <person name="Perotto S."/>
            <person name="Peter M."/>
            <person name="Pfister S."/>
            <person name="Riley R."/>
            <person name="Sitrit Y."/>
            <person name="Stielow J.B."/>
            <person name="Szollosi G."/>
            <person name="Zifcakova L."/>
            <person name="Stursova M."/>
            <person name="Spatafora J.W."/>
            <person name="Tedersoo L."/>
            <person name="Vaario L.M."/>
            <person name="Yamada A."/>
            <person name="Yan M."/>
            <person name="Wang P."/>
            <person name="Xu J."/>
            <person name="Bruns T."/>
            <person name="Baldrian P."/>
            <person name="Vilgalys R."/>
            <person name="Dunand C."/>
            <person name="Henrissat B."/>
            <person name="Grigoriev I.V."/>
            <person name="Hibbett D."/>
            <person name="Nagy L.G."/>
            <person name="Martin F.M."/>
        </authorList>
    </citation>
    <scope>NUCLEOTIDE SEQUENCE</scope>
    <source>
        <strain evidence="8">Prilba</strain>
    </source>
</reference>
<dbReference type="OrthoDB" id="8068875at2759"/>
<dbReference type="PANTHER" id="PTHR45700:SF2">
    <property type="entry name" value="UBIQUITIN-PROTEIN LIGASE E3C"/>
    <property type="match status" value="1"/>
</dbReference>
<evidence type="ECO:0000256" key="3">
    <source>
        <dbReference type="ARBA" id="ARBA00022679"/>
    </source>
</evidence>
<evidence type="ECO:0000256" key="4">
    <source>
        <dbReference type="ARBA" id="ARBA00022786"/>
    </source>
</evidence>
<evidence type="ECO:0000256" key="2">
    <source>
        <dbReference type="ARBA" id="ARBA00012485"/>
    </source>
</evidence>
<dbReference type="PROSITE" id="PS50237">
    <property type="entry name" value="HECT"/>
    <property type="match status" value="1"/>
</dbReference>
<evidence type="ECO:0000259" key="7">
    <source>
        <dbReference type="PROSITE" id="PS50237"/>
    </source>
</evidence>
<dbReference type="Gene3D" id="3.90.1750.10">
    <property type="entry name" value="Hect, E3 ligase catalytic domains"/>
    <property type="match status" value="1"/>
</dbReference>
<dbReference type="SMART" id="SM00119">
    <property type="entry name" value="HECTc"/>
    <property type="match status" value="1"/>
</dbReference>
<keyword evidence="3" id="KW-0808">Transferase</keyword>